<evidence type="ECO:0000256" key="1">
    <source>
        <dbReference type="SAM" id="MobiDB-lite"/>
    </source>
</evidence>
<feature type="non-terminal residue" evidence="2">
    <location>
        <position position="1"/>
    </location>
</feature>
<feature type="compositionally biased region" description="Low complexity" evidence="1">
    <location>
        <begin position="177"/>
        <end position="194"/>
    </location>
</feature>
<name>X0ULN5_9ZZZZ</name>
<protein>
    <submittedName>
        <fullName evidence="2">Uncharacterized protein</fullName>
    </submittedName>
</protein>
<accession>X0ULN5</accession>
<sequence>DIPDSCGNYGSYAGASTAYAPNSGYAYSAYDASNAYASPNSSYCDTPPRQIAFTLEALPVDEMSIVGMTIEQLREKSTQPGFTVMLAAQDRCPVSVGCCEGPAFHLELISQIVSESEIHTMLEFKQGEQGPDDEPQLTLDTRLLLKPNEPTIIGAISHEGTTIVLLATASIDQAKSATEATEAPAEAPAEAIAE</sequence>
<dbReference type="EMBL" id="BARS01029135">
    <property type="protein sequence ID" value="GAG01263.1"/>
    <property type="molecule type" value="Genomic_DNA"/>
</dbReference>
<gene>
    <name evidence="2" type="ORF">S01H1_45578</name>
</gene>
<feature type="region of interest" description="Disordered" evidence="1">
    <location>
        <begin position="175"/>
        <end position="194"/>
    </location>
</feature>
<proteinExistence type="predicted"/>
<comment type="caution">
    <text evidence="2">The sequence shown here is derived from an EMBL/GenBank/DDBJ whole genome shotgun (WGS) entry which is preliminary data.</text>
</comment>
<evidence type="ECO:0000313" key="2">
    <source>
        <dbReference type="EMBL" id="GAG01263.1"/>
    </source>
</evidence>
<reference evidence="2" key="1">
    <citation type="journal article" date="2014" name="Front. Microbiol.">
        <title>High frequency of phylogenetically diverse reductive dehalogenase-homologous genes in deep subseafloor sedimentary metagenomes.</title>
        <authorList>
            <person name="Kawai M."/>
            <person name="Futagami T."/>
            <person name="Toyoda A."/>
            <person name="Takaki Y."/>
            <person name="Nishi S."/>
            <person name="Hori S."/>
            <person name="Arai W."/>
            <person name="Tsubouchi T."/>
            <person name="Morono Y."/>
            <person name="Uchiyama I."/>
            <person name="Ito T."/>
            <person name="Fujiyama A."/>
            <person name="Inagaki F."/>
            <person name="Takami H."/>
        </authorList>
    </citation>
    <scope>NUCLEOTIDE SEQUENCE</scope>
    <source>
        <strain evidence="2">Expedition CK06-06</strain>
    </source>
</reference>
<organism evidence="2">
    <name type="scientific">marine sediment metagenome</name>
    <dbReference type="NCBI Taxonomy" id="412755"/>
    <lineage>
        <taxon>unclassified sequences</taxon>
        <taxon>metagenomes</taxon>
        <taxon>ecological metagenomes</taxon>
    </lineage>
</organism>
<dbReference type="AlphaFoldDB" id="X0ULN5"/>